<dbReference type="CDD" id="cd01335">
    <property type="entry name" value="Radical_SAM"/>
    <property type="match status" value="1"/>
</dbReference>
<evidence type="ECO:0000313" key="15">
    <source>
        <dbReference type="EMBL" id="PIS23156.1"/>
    </source>
</evidence>
<feature type="non-terminal residue" evidence="15">
    <location>
        <position position="344"/>
    </location>
</feature>
<dbReference type="InterPro" id="IPR038135">
    <property type="entry name" value="Methylthiotransferase_N_sf"/>
</dbReference>
<dbReference type="InterPro" id="IPR005839">
    <property type="entry name" value="Methylthiotransferase"/>
</dbReference>
<dbReference type="InterPro" id="IPR006638">
    <property type="entry name" value="Elp3/MiaA/NifB-like_rSAM"/>
</dbReference>
<dbReference type="SMART" id="SM00729">
    <property type="entry name" value="Elp3"/>
    <property type="match status" value="1"/>
</dbReference>
<dbReference type="SFLD" id="SFLDS00029">
    <property type="entry name" value="Radical_SAM"/>
    <property type="match status" value="1"/>
</dbReference>
<comment type="caution">
    <text evidence="15">The sequence shown here is derived from an EMBL/GenBank/DDBJ whole genome shotgun (WGS) entry which is preliminary data.</text>
</comment>
<dbReference type="PANTHER" id="PTHR43020">
    <property type="entry name" value="CDK5 REGULATORY SUBUNIT-ASSOCIATED PROTEIN 1"/>
    <property type="match status" value="1"/>
</dbReference>
<keyword evidence="7" id="KW-0408">Iron</keyword>
<evidence type="ECO:0000256" key="3">
    <source>
        <dbReference type="ARBA" id="ARBA00022485"/>
    </source>
</evidence>
<dbReference type="Gene3D" id="3.80.30.20">
    <property type="entry name" value="tm_1862 like domain"/>
    <property type="match status" value="1"/>
</dbReference>
<dbReference type="PANTHER" id="PTHR43020:SF2">
    <property type="entry name" value="MITOCHONDRIAL TRNA METHYLTHIOTRANSFERASE CDK5RAP1"/>
    <property type="match status" value="1"/>
</dbReference>
<dbReference type="GO" id="GO:0051539">
    <property type="term" value="F:4 iron, 4 sulfur cluster binding"/>
    <property type="evidence" value="ECO:0007669"/>
    <property type="project" value="UniProtKB-KW"/>
</dbReference>
<keyword evidence="6" id="KW-0479">Metal-binding</keyword>
<dbReference type="NCBIfam" id="TIGR00089">
    <property type="entry name" value="MiaB/RimO family radical SAM methylthiotransferase"/>
    <property type="match status" value="1"/>
</dbReference>
<dbReference type="Proteomes" id="UP000230340">
    <property type="component" value="Unassembled WGS sequence"/>
</dbReference>
<feature type="domain" description="MTTase N-terminal" evidence="13">
    <location>
        <begin position="2"/>
        <end position="123"/>
    </location>
</feature>
<evidence type="ECO:0000256" key="1">
    <source>
        <dbReference type="ARBA" id="ARBA00001966"/>
    </source>
</evidence>
<dbReference type="InterPro" id="IPR013848">
    <property type="entry name" value="Methylthiotransferase_N"/>
</dbReference>
<reference evidence="16" key="1">
    <citation type="submission" date="2017-09" db="EMBL/GenBank/DDBJ databases">
        <title>Depth-based differentiation of microbial function through sediment-hosted aquifers and enrichment of novel symbionts in the deep terrestrial subsurface.</title>
        <authorList>
            <person name="Probst A.J."/>
            <person name="Ladd B."/>
            <person name="Jarett J.K."/>
            <person name="Geller-Mcgrath D.E."/>
            <person name="Sieber C.M.K."/>
            <person name="Emerson J.B."/>
            <person name="Anantharaman K."/>
            <person name="Thomas B.C."/>
            <person name="Malmstrom R."/>
            <person name="Stieglmeier M."/>
            <person name="Klingl A."/>
            <person name="Woyke T."/>
            <person name="Ryan C.M."/>
            <person name="Banfield J.F."/>
        </authorList>
    </citation>
    <scope>NUCLEOTIDE SEQUENCE [LARGE SCALE GENOMIC DNA]</scope>
</reference>
<dbReference type="GO" id="GO:0005829">
    <property type="term" value="C:cytosol"/>
    <property type="evidence" value="ECO:0007669"/>
    <property type="project" value="TreeGrafter"/>
</dbReference>
<evidence type="ECO:0000256" key="8">
    <source>
        <dbReference type="ARBA" id="ARBA00023014"/>
    </source>
</evidence>
<dbReference type="PROSITE" id="PS51918">
    <property type="entry name" value="RADICAL_SAM"/>
    <property type="match status" value="1"/>
</dbReference>
<dbReference type="PROSITE" id="PS51449">
    <property type="entry name" value="MTTASE_N"/>
    <property type="match status" value="1"/>
</dbReference>
<dbReference type="GO" id="GO:0035597">
    <property type="term" value="F:tRNA-2-methylthio-N(6)-dimethylallyladenosine(37) synthase activity"/>
    <property type="evidence" value="ECO:0007669"/>
    <property type="project" value="UniProtKB-EC"/>
</dbReference>
<comment type="function">
    <text evidence="2">Catalyzes the methylthiolation of N6-(dimethylallyl)adenosine (i(6)A), leading to the formation of 2-methylthio-N6-(dimethylallyl)adenosine (ms(2)i(6)A) at position 37 in tRNAs that read codons beginning with uridine.</text>
</comment>
<dbReference type="Pfam" id="PF00919">
    <property type="entry name" value="UPF0004"/>
    <property type="match status" value="1"/>
</dbReference>
<evidence type="ECO:0000259" key="13">
    <source>
        <dbReference type="PROSITE" id="PS51449"/>
    </source>
</evidence>
<name>A0A2H0XDZ2_UNCKA</name>
<dbReference type="Pfam" id="PF04055">
    <property type="entry name" value="Radical_SAM"/>
    <property type="match status" value="1"/>
</dbReference>
<keyword evidence="3" id="KW-0004">4Fe-4S</keyword>
<evidence type="ECO:0000256" key="11">
    <source>
        <dbReference type="ARBA" id="ARBA00080698"/>
    </source>
</evidence>
<dbReference type="EC" id="2.8.4.3" evidence="9"/>
<dbReference type="Gene3D" id="3.40.50.12160">
    <property type="entry name" value="Methylthiotransferase, N-terminal domain"/>
    <property type="match status" value="1"/>
</dbReference>
<evidence type="ECO:0000256" key="9">
    <source>
        <dbReference type="ARBA" id="ARBA00033765"/>
    </source>
</evidence>
<accession>A0A2H0XDZ2</accession>
<organism evidence="15 16">
    <name type="scientific">candidate division WWE3 bacterium CG08_land_8_20_14_0_20_40_13</name>
    <dbReference type="NCBI Taxonomy" id="1975084"/>
    <lineage>
        <taxon>Bacteria</taxon>
        <taxon>Katanobacteria</taxon>
    </lineage>
</organism>
<keyword evidence="4 15" id="KW-0808">Transferase</keyword>
<protein>
    <recommendedName>
        <fullName evidence="10">tRNA-2-methylthio-N(6)-dimethylallyladenosine synthase</fullName>
        <ecNumber evidence="9">2.8.4.3</ecNumber>
    </recommendedName>
    <alternativeName>
        <fullName evidence="12">(Dimethylallyl)adenosine tRNA methylthiotransferase MiaB</fullName>
    </alternativeName>
    <alternativeName>
        <fullName evidence="11">tRNA-i(6)A37 methylthiotransferase</fullName>
    </alternativeName>
</protein>
<evidence type="ECO:0000256" key="4">
    <source>
        <dbReference type="ARBA" id="ARBA00022679"/>
    </source>
</evidence>
<dbReference type="EMBL" id="PEYT01000011">
    <property type="protein sequence ID" value="PIS23156.1"/>
    <property type="molecule type" value="Genomic_DNA"/>
</dbReference>
<dbReference type="InterPro" id="IPR058240">
    <property type="entry name" value="rSAM_sf"/>
</dbReference>
<evidence type="ECO:0000256" key="10">
    <source>
        <dbReference type="ARBA" id="ARBA00068570"/>
    </source>
</evidence>
<feature type="domain" description="Radical SAM core" evidence="14">
    <location>
        <begin position="134"/>
        <end position="344"/>
    </location>
</feature>
<evidence type="ECO:0000256" key="12">
    <source>
        <dbReference type="ARBA" id="ARBA00081141"/>
    </source>
</evidence>
<evidence type="ECO:0000256" key="2">
    <source>
        <dbReference type="ARBA" id="ARBA00003234"/>
    </source>
</evidence>
<dbReference type="InterPro" id="IPR023404">
    <property type="entry name" value="rSAM_horseshoe"/>
</dbReference>
<dbReference type="SUPFAM" id="SSF102114">
    <property type="entry name" value="Radical SAM enzymes"/>
    <property type="match status" value="1"/>
</dbReference>
<evidence type="ECO:0000256" key="5">
    <source>
        <dbReference type="ARBA" id="ARBA00022691"/>
    </source>
</evidence>
<sequence length="344" mass="38730">MKKYFIKTYGCQMNEHDSETISWTLENLGYESTSLLEDADVFVINSCSVRQAAEDSVYGLGKRIKNLSRKPFVILAGCFSGSAKGERARITEKYIRDKAPWIDAMLAPSEIVNLSKILPNNPNISKISNPAFNGLSKKHAYITISTGCDNFCSYCVVPYARKEEVSRPKEEIINEIKNLVKKGVNEFTLLGQNVNSWGLLKEEKFTIRTGSSKKLPFAGLIREICDIPEVKKVGFLSSNPFDFTEDLIDAVRHPKVFRYLHIALQSGDDDVLKKMNRRHTAKEYLHLINKIRKSVPDVKIGTDLIVGFPGETEAQFKNTVNLCKKIKFAKAYVAMYSPRPGTTA</sequence>
<keyword evidence="8" id="KW-0411">Iron-sulfur</keyword>
<proteinExistence type="predicted"/>
<dbReference type="GO" id="GO:0046872">
    <property type="term" value="F:metal ion binding"/>
    <property type="evidence" value="ECO:0007669"/>
    <property type="project" value="UniProtKB-KW"/>
</dbReference>
<dbReference type="SFLD" id="SFLDG01082">
    <property type="entry name" value="B12-binding_domain_containing"/>
    <property type="match status" value="1"/>
</dbReference>
<evidence type="ECO:0000256" key="6">
    <source>
        <dbReference type="ARBA" id="ARBA00022723"/>
    </source>
</evidence>
<keyword evidence="5" id="KW-0949">S-adenosyl-L-methionine</keyword>
<gene>
    <name evidence="15" type="ORF">COT49_01705</name>
</gene>
<evidence type="ECO:0000259" key="14">
    <source>
        <dbReference type="PROSITE" id="PS51918"/>
    </source>
</evidence>
<evidence type="ECO:0000256" key="7">
    <source>
        <dbReference type="ARBA" id="ARBA00023004"/>
    </source>
</evidence>
<dbReference type="FunFam" id="3.40.50.12160:FF:000003">
    <property type="entry name" value="CDK5 regulatory subunit-associated protein 1"/>
    <property type="match status" value="1"/>
</dbReference>
<dbReference type="FunFam" id="3.80.30.20:FF:000001">
    <property type="entry name" value="tRNA-2-methylthio-N(6)-dimethylallyladenosine synthase 2"/>
    <property type="match status" value="1"/>
</dbReference>
<dbReference type="AlphaFoldDB" id="A0A2H0XDZ2"/>
<comment type="cofactor">
    <cofactor evidence="1">
        <name>[4Fe-4S] cluster</name>
        <dbReference type="ChEBI" id="CHEBI:49883"/>
    </cofactor>
</comment>
<evidence type="ECO:0000313" key="16">
    <source>
        <dbReference type="Proteomes" id="UP000230340"/>
    </source>
</evidence>
<dbReference type="InterPro" id="IPR007197">
    <property type="entry name" value="rSAM"/>
</dbReference>